<dbReference type="PROSITE" id="PS50010">
    <property type="entry name" value="DH_2"/>
    <property type="match status" value="1"/>
</dbReference>
<accession>A0A8J4V0D0</accession>
<keyword evidence="2" id="KW-0812">Transmembrane</keyword>
<protein>
    <recommendedName>
        <fullName evidence="3">DH domain-containing protein</fullName>
    </recommendedName>
</protein>
<dbReference type="PANTHER" id="PTHR12673">
    <property type="entry name" value="FACIOGENITAL DYSPLASIA PROTEIN"/>
    <property type="match status" value="1"/>
</dbReference>
<dbReference type="OrthoDB" id="20080at2759"/>
<comment type="caution">
    <text evidence="4">The sequence shown here is derived from an EMBL/GenBank/DDBJ whole genome shotgun (WGS) entry which is preliminary data.</text>
</comment>
<dbReference type="PANTHER" id="PTHR12673:SF245">
    <property type="entry name" value="DH DOMAIN-CONTAINING PROTEIN-RELATED"/>
    <property type="match status" value="1"/>
</dbReference>
<dbReference type="Proteomes" id="UP000695562">
    <property type="component" value="Unassembled WGS sequence"/>
</dbReference>
<dbReference type="GO" id="GO:0005737">
    <property type="term" value="C:cytoplasm"/>
    <property type="evidence" value="ECO:0007669"/>
    <property type="project" value="TreeGrafter"/>
</dbReference>
<feature type="region of interest" description="Disordered" evidence="1">
    <location>
        <begin position="111"/>
        <end position="205"/>
    </location>
</feature>
<dbReference type="GO" id="GO:0035556">
    <property type="term" value="P:intracellular signal transduction"/>
    <property type="evidence" value="ECO:0007669"/>
    <property type="project" value="InterPro"/>
</dbReference>
<dbReference type="SUPFAM" id="SSF48065">
    <property type="entry name" value="DBL homology domain (DH-domain)"/>
    <property type="match status" value="1"/>
</dbReference>
<reference evidence="4" key="1">
    <citation type="submission" date="2020-01" db="EMBL/GenBank/DDBJ databases">
        <title>Development of genomics and gene disruption for Polysphondylium violaceum indicates a role for the polyketide synthase stlB in stalk morphogenesis.</title>
        <authorList>
            <person name="Narita B."/>
            <person name="Kawabe Y."/>
            <person name="Kin K."/>
            <person name="Saito T."/>
            <person name="Gibbs R."/>
            <person name="Kuspa A."/>
            <person name="Muzny D."/>
            <person name="Queller D."/>
            <person name="Richards S."/>
            <person name="Strassman J."/>
            <person name="Sucgang R."/>
            <person name="Worley K."/>
            <person name="Schaap P."/>
        </authorList>
    </citation>
    <scope>NUCLEOTIDE SEQUENCE</scope>
    <source>
        <strain evidence="4">QSvi11</strain>
    </source>
</reference>
<dbReference type="InterPro" id="IPR001331">
    <property type="entry name" value="GDS_CDC24_CS"/>
</dbReference>
<keyword evidence="2" id="KW-0472">Membrane</keyword>
<proteinExistence type="predicted"/>
<evidence type="ECO:0000259" key="3">
    <source>
        <dbReference type="PROSITE" id="PS50010"/>
    </source>
</evidence>
<dbReference type="GO" id="GO:0005085">
    <property type="term" value="F:guanyl-nucleotide exchange factor activity"/>
    <property type="evidence" value="ECO:0007669"/>
    <property type="project" value="InterPro"/>
</dbReference>
<organism evidence="4 5">
    <name type="scientific">Polysphondylium violaceum</name>
    <dbReference type="NCBI Taxonomy" id="133409"/>
    <lineage>
        <taxon>Eukaryota</taxon>
        <taxon>Amoebozoa</taxon>
        <taxon>Evosea</taxon>
        <taxon>Eumycetozoa</taxon>
        <taxon>Dictyostelia</taxon>
        <taxon>Dictyosteliales</taxon>
        <taxon>Dictyosteliaceae</taxon>
        <taxon>Polysphondylium</taxon>
    </lineage>
</organism>
<dbReference type="InterPro" id="IPR051092">
    <property type="entry name" value="FYVE_RhoGEF_PH"/>
</dbReference>
<evidence type="ECO:0000256" key="2">
    <source>
        <dbReference type="SAM" id="Phobius"/>
    </source>
</evidence>
<dbReference type="SMART" id="SM00325">
    <property type="entry name" value="RhoGEF"/>
    <property type="match status" value="1"/>
</dbReference>
<dbReference type="SUPFAM" id="SSF50729">
    <property type="entry name" value="PH domain-like"/>
    <property type="match status" value="1"/>
</dbReference>
<dbReference type="Gene3D" id="1.20.900.10">
    <property type="entry name" value="Dbl homology (DH) domain"/>
    <property type="match status" value="1"/>
</dbReference>
<dbReference type="InterPro" id="IPR000219">
    <property type="entry name" value="DH_dom"/>
</dbReference>
<keyword evidence="5" id="KW-1185">Reference proteome</keyword>
<feature type="domain" description="DH" evidence="3">
    <location>
        <begin position="313"/>
        <end position="503"/>
    </location>
</feature>
<dbReference type="InterPro" id="IPR035899">
    <property type="entry name" value="DBL_dom_sf"/>
</dbReference>
<dbReference type="CDD" id="cd00160">
    <property type="entry name" value="RhoGEF"/>
    <property type="match status" value="1"/>
</dbReference>
<gene>
    <name evidence="4" type="ORF">CYY_003187</name>
</gene>
<evidence type="ECO:0000256" key="1">
    <source>
        <dbReference type="SAM" id="MobiDB-lite"/>
    </source>
</evidence>
<evidence type="ECO:0000313" key="5">
    <source>
        <dbReference type="Proteomes" id="UP000695562"/>
    </source>
</evidence>
<keyword evidence="2" id="KW-1133">Transmembrane helix</keyword>
<sequence length="645" mass="71175">MDKLNQLFVKSNKPGLQLSDHILTIGFVGIAVFVTVYYDSVIYGSLFLLSVLFVVSFNNRGTPIEGKIEEDVKDLGKTITKVLNGASSSSSGDSSPIRSSVVSASLGISKSAPVTPTKPDFSPKRVPPTPPTIPSKSAAAVDNNSNSTPIKTPEKQQPVSAVSTPPTRTPPPVPPQKPANLTPSSSPITTTPIPNISPMSSPITNNNNKPINNTTPLSPLSMAPPPSVKVVTNQSSKSEQILEKGKMIGKILPQIPGAINDINTKYKETKEKKGGKGISTLRGIIGDVVKNISTNASGASSLSAEEKEKFDLKRKNIAEEILQTEKVYVGKLKAVVDVYLIPLKTAATENPHPPLSIDQVHTIFSEILTIYNYNTHFLQKLEERMKSNTGNSTLILGDIFLSITDFLKSYSVYINNYSKALQTLEKVRKNQNVENLFQIFASNPACDNLDLTSLLIMPVQRIPRYILLLTEMVKNTDPKLPEHANLTKALDKMKHLASDMNDNRREAELMNKMYELQSLLEGLKEDFINPSRRLIYDTEFIEKMSKSSPSSKSKRYLLCNDIMLRTKPKGKKLVVLDTFDVDSIVFKDIPGEPLSFVLNVQGDIVSLKSVDESVEEKLRDLILNQQRVNKENKSSFEIKRDSLKL</sequence>
<dbReference type="PROSITE" id="PS00741">
    <property type="entry name" value="DH_1"/>
    <property type="match status" value="1"/>
</dbReference>
<feature type="transmembrane region" description="Helical" evidence="2">
    <location>
        <begin position="21"/>
        <end position="54"/>
    </location>
</feature>
<name>A0A8J4V0D0_9MYCE</name>
<dbReference type="AlphaFoldDB" id="A0A8J4V0D0"/>
<evidence type="ECO:0000313" key="4">
    <source>
        <dbReference type="EMBL" id="KAF2075495.1"/>
    </source>
</evidence>
<feature type="compositionally biased region" description="Low complexity" evidence="1">
    <location>
        <begin position="182"/>
        <end position="205"/>
    </location>
</feature>
<feature type="compositionally biased region" description="Pro residues" evidence="1">
    <location>
        <begin position="167"/>
        <end position="177"/>
    </location>
</feature>
<dbReference type="EMBL" id="AJWJ01000097">
    <property type="protein sequence ID" value="KAF2075495.1"/>
    <property type="molecule type" value="Genomic_DNA"/>
</dbReference>
<dbReference type="Pfam" id="PF00621">
    <property type="entry name" value="RhoGEF"/>
    <property type="match status" value="1"/>
</dbReference>